<proteinExistence type="predicted"/>
<evidence type="ECO:0000259" key="1">
    <source>
        <dbReference type="Pfam" id="PF00975"/>
    </source>
</evidence>
<dbReference type="Proteomes" id="UP000032266">
    <property type="component" value="Chromosome"/>
</dbReference>
<dbReference type="SUPFAM" id="SSF53474">
    <property type="entry name" value="alpha/beta-Hydrolases"/>
    <property type="match status" value="1"/>
</dbReference>
<dbReference type="OrthoDB" id="9806902at2"/>
<feature type="domain" description="Thioesterase" evidence="1">
    <location>
        <begin position="48"/>
        <end position="138"/>
    </location>
</feature>
<dbReference type="InterPro" id="IPR001031">
    <property type="entry name" value="Thioesterase"/>
</dbReference>
<name>A0A0C5V2W4_9GAMM</name>
<dbReference type="EMBL" id="CP007142">
    <property type="protein sequence ID" value="AJQ93845.1"/>
    <property type="molecule type" value="Genomic_DNA"/>
</dbReference>
<dbReference type="HOGENOM" id="CLU_972424_0_0_6"/>
<protein>
    <submittedName>
        <fullName evidence="2">Thioesterase domain of type I polyketide synthase or non-ribosomal peptide synthetase</fullName>
    </submittedName>
</protein>
<gene>
    <name evidence="2" type="ORF">YC6258_01801</name>
</gene>
<dbReference type="Gene3D" id="3.40.50.1820">
    <property type="entry name" value="alpha/beta hydrolase"/>
    <property type="match status" value="1"/>
</dbReference>
<dbReference type="KEGG" id="gsn:YC6258_01801"/>
<accession>A0A0C5V2W4</accession>
<keyword evidence="3" id="KW-1185">Reference proteome</keyword>
<evidence type="ECO:0000313" key="2">
    <source>
        <dbReference type="EMBL" id="AJQ93845.1"/>
    </source>
</evidence>
<reference evidence="2 3" key="1">
    <citation type="submission" date="2014-01" db="EMBL/GenBank/DDBJ databases">
        <title>Full genme sequencing of cellulolytic bacterium Gynuella sunshinyii YC6258T gen. nov., sp. nov.</title>
        <authorList>
            <person name="Khan H."/>
            <person name="Chung E.J."/>
            <person name="Chung Y.R."/>
        </authorList>
    </citation>
    <scope>NUCLEOTIDE SEQUENCE [LARGE SCALE GENOMIC DNA]</scope>
    <source>
        <strain evidence="2 3">YC6258</strain>
    </source>
</reference>
<evidence type="ECO:0000313" key="3">
    <source>
        <dbReference type="Proteomes" id="UP000032266"/>
    </source>
</evidence>
<dbReference type="InterPro" id="IPR029058">
    <property type="entry name" value="AB_hydrolase_fold"/>
</dbReference>
<sequence length="286" mass="32700">MDTMRTAKEHIVKDMTKQASNKKSLVLSLDNKPVENTIPIFKISGIGGHVISSQLIARGLSDKWKTYGLLHPVFRGYEYNTIEDNARLMAEQILESHPEGPYYLIGYSMGGLIAIEIARIMKNLSHDARVILLDTKPPNLPPLKPLIVRLPIYIRWYAEKLYAQYFNKGKLDTKKKAIVTYEDHNSIPNLPKTIRKAFQLGREAVNSYVASYCPVNTVLVRSEEIAWWDNLRKWTPDYGWTEYVNLKAVIPCPGDHLDMIRADQYWKTTGEALEQALDMLHNNPGT</sequence>
<dbReference type="Pfam" id="PF00975">
    <property type="entry name" value="Thioesterase"/>
    <property type="match status" value="1"/>
</dbReference>
<dbReference type="STRING" id="1445510.YC6258_01801"/>
<dbReference type="AlphaFoldDB" id="A0A0C5V2W4"/>
<organism evidence="2 3">
    <name type="scientific">Gynuella sunshinyii YC6258</name>
    <dbReference type="NCBI Taxonomy" id="1445510"/>
    <lineage>
        <taxon>Bacteria</taxon>
        <taxon>Pseudomonadati</taxon>
        <taxon>Pseudomonadota</taxon>
        <taxon>Gammaproteobacteria</taxon>
        <taxon>Oceanospirillales</taxon>
        <taxon>Saccharospirillaceae</taxon>
        <taxon>Gynuella</taxon>
    </lineage>
</organism>